<evidence type="ECO:0000313" key="1">
    <source>
        <dbReference type="EMBL" id="CDW38726.1"/>
    </source>
</evidence>
<dbReference type="AlphaFoldDB" id="A0A0K2UM04"/>
<reference evidence="1" key="1">
    <citation type="submission" date="2014-05" db="EMBL/GenBank/DDBJ databases">
        <authorList>
            <person name="Chronopoulou M."/>
        </authorList>
    </citation>
    <scope>NUCLEOTIDE SEQUENCE</scope>
    <source>
        <tissue evidence="1">Whole organism</tissue>
    </source>
</reference>
<proteinExistence type="predicted"/>
<dbReference type="EMBL" id="HACA01021365">
    <property type="protein sequence ID" value="CDW38726.1"/>
    <property type="molecule type" value="Transcribed_RNA"/>
</dbReference>
<sequence>MHLSSTDFACARIVCSIKCSRTVNNDESVACLRHHGISLNEQLRLMIRIVCTSVDYIVQNVPSREIVSLCHSQ</sequence>
<protein>
    <submittedName>
        <fullName evidence="1">Uncharacterized protein</fullName>
    </submittedName>
</protein>
<accession>A0A0K2UM04</accession>
<name>A0A0K2UM04_LEPSM</name>
<organism evidence="1">
    <name type="scientific">Lepeophtheirus salmonis</name>
    <name type="common">Salmon louse</name>
    <name type="synonym">Caligus salmonis</name>
    <dbReference type="NCBI Taxonomy" id="72036"/>
    <lineage>
        <taxon>Eukaryota</taxon>
        <taxon>Metazoa</taxon>
        <taxon>Ecdysozoa</taxon>
        <taxon>Arthropoda</taxon>
        <taxon>Crustacea</taxon>
        <taxon>Multicrustacea</taxon>
        <taxon>Hexanauplia</taxon>
        <taxon>Copepoda</taxon>
        <taxon>Siphonostomatoida</taxon>
        <taxon>Caligidae</taxon>
        <taxon>Lepeophtheirus</taxon>
    </lineage>
</organism>